<proteinExistence type="predicted"/>
<protein>
    <submittedName>
        <fullName evidence="3">AlNc14C6G891 protein</fullName>
    </submittedName>
</protein>
<organism evidence="3">
    <name type="scientific">Albugo laibachii Nc14</name>
    <dbReference type="NCBI Taxonomy" id="890382"/>
    <lineage>
        <taxon>Eukaryota</taxon>
        <taxon>Sar</taxon>
        <taxon>Stramenopiles</taxon>
        <taxon>Oomycota</taxon>
        <taxon>Peronosporomycetes</taxon>
        <taxon>Albuginales</taxon>
        <taxon>Albuginaceae</taxon>
        <taxon>Albugo</taxon>
    </lineage>
</organism>
<feature type="compositionally biased region" description="Basic and acidic residues" evidence="2">
    <location>
        <begin position="217"/>
        <end position="226"/>
    </location>
</feature>
<reference evidence="3" key="2">
    <citation type="submission" date="2011-02" db="EMBL/GenBank/DDBJ databases">
        <authorList>
            <person name="MacLean D."/>
        </authorList>
    </citation>
    <scope>NUCLEOTIDE SEQUENCE</scope>
</reference>
<dbReference type="EMBL" id="FR824051">
    <property type="protein sequence ID" value="CCA14850.1"/>
    <property type="molecule type" value="Genomic_DNA"/>
</dbReference>
<name>F0W1C2_9STRA</name>
<evidence type="ECO:0000313" key="3">
    <source>
        <dbReference type="EMBL" id="CCA14850.1"/>
    </source>
</evidence>
<evidence type="ECO:0000256" key="1">
    <source>
        <dbReference type="SAM" id="Coils"/>
    </source>
</evidence>
<accession>F0W1C2</accession>
<feature type="compositionally biased region" description="Polar residues" evidence="2">
    <location>
        <begin position="227"/>
        <end position="240"/>
    </location>
</feature>
<evidence type="ECO:0000256" key="2">
    <source>
        <dbReference type="SAM" id="MobiDB-lite"/>
    </source>
</evidence>
<sequence>MNRLLQHFVASPTGASDASRNSWTTNRFNEFSSQSNTFELGYHVLSREHVEINNAHTVKESTKSHEYDEDDVSSLFQTDSTNFLDLAANTQQGGSNGDDTAYQGQQILPAEVISKEYDTVDLDEDSSPLIFETPSENTGHLPSGNSWFTLSSNVSEEQSNSAFFSSRPKQDETIQNDLSVEGSESQILLSVQQDDYFHTESISTASELFGQSSAPDNKARSGEENRNSNLWNSTFASSSHHSNDTVREDFVVVSKPEAENFTQVLDLVSDEVVNQGKEVELRDPIYDQASAVLGSRDLEETSDPRLVEMVVSAHTSHENPEVEASTSRGQLHPQNEVESRTAFLPHSTGNDLKTDDILKECATTPIREEISRLTESFKKTIERLHRENSQLLQQLADHAGAFALMKRKTNELEAQISKYQMQEQLLCNLLSSAGVDSNSRA</sequence>
<gene>
    <name evidence="3" type="primary">AlNc14C6G891</name>
    <name evidence="3" type="ORF">ALNC14_009930</name>
</gene>
<reference evidence="3" key="1">
    <citation type="journal article" date="2011" name="PLoS Biol.">
        <title>Gene gain and loss during evolution of obligate parasitism in the white rust pathogen of Arabidopsis thaliana.</title>
        <authorList>
            <person name="Kemen E."/>
            <person name="Gardiner A."/>
            <person name="Schultz-Larsen T."/>
            <person name="Kemen A.C."/>
            <person name="Balmuth A.L."/>
            <person name="Robert-Seilaniantz A."/>
            <person name="Bailey K."/>
            <person name="Holub E."/>
            <person name="Studholme D.J."/>
            <person name="Maclean D."/>
            <person name="Jones J.D."/>
        </authorList>
    </citation>
    <scope>NUCLEOTIDE SEQUENCE</scope>
</reference>
<keyword evidence="1" id="KW-0175">Coiled coil</keyword>
<dbReference type="AlphaFoldDB" id="F0W1C2"/>
<feature type="region of interest" description="Disordered" evidence="2">
    <location>
        <begin position="207"/>
        <end position="242"/>
    </location>
</feature>
<feature type="coiled-coil region" evidence="1">
    <location>
        <begin position="374"/>
        <end position="422"/>
    </location>
</feature>
<dbReference type="HOGENOM" id="CLU_621756_0_0_1"/>